<dbReference type="AlphaFoldDB" id="A0A453DA71"/>
<organism evidence="1 2">
    <name type="scientific">Aegilops tauschii subsp. strangulata</name>
    <name type="common">Goatgrass</name>
    <dbReference type="NCBI Taxonomy" id="200361"/>
    <lineage>
        <taxon>Eukaryota</taxon>
        <taxon>Viridiplantae</taxon>
        <taxon>Streptophyta</taxon>
        <taxon>Embryophyta</taxon>
        <taxon>Tracheophyta</taxon>
        <taxon>Spermatophyta</taxon>
        <taxon>Magnoliopsida</taxon>
        <taxon>Liliopsida</taxon>
        <taxon>Poales</taxon>
        <taxon>Poaceae</taxon>
        <taxon>BOP clade</taxon>
        <taxon>Pooideae</taxon>
        <taxon>Triticodae</taxon>
        <taxon>Triticeae</taxon>
        <taxon>Triticinae</taxon>
        <taxon>Aegilops</taxon>
    </lineage>
</organism>
<dbReference type="Gramene" id="AET2Gv21158900.4">
    <property type="protein sequence ID" value="AET2Gv21158900.4"/>
    <property type="gene ID" value="AET2Gv21158900"/>
</dbReference>
<dbReference type="Proteomes" id="UP000015105">
    <property type="component" value="Chromosome 2D"/>
</dbReference>
<reference evidence="2" key="2">
    <citation type="journal article" date="2017" name="Nat. Plants">
        <title>The Aegilops tauschii genome reveals multiple impacts of transposons.</title>
        <authorList>
            <person name="Zhao G."/>
            <person name="Zou C."/>
            <person name="Li K."/>
            <person name="Wang K."/>
            <person name="Li T."/>
            <person name="Gao L."/>
            <person name="Zhang X."/>
            <person name="Wang H."/>
            <person name="Yang Z."/>
            <person name="Liu X."/>
            <person name="Jiang W."/>
            <person name="Mao L."/>
            <person name="Kong X."/>
            <person name="Jiao Y."/>
            <person name="Jia J."/>
        </authorList>
    </citation>
    <scope>NUCLEOTIDE SEQUENCE [LARGE SCALE GENOMIC DNA]</scope>
    <source>
        <strain evidence="2">cv. AL8/78</strain>
    </source>
</reference>
<accession>A0A453DA71</accession>
<reference evidence="1" key="4">
    <citation type="submission" date="2019-03" db="UniProtKB">
        <authorList>
            <consortium name="EnsemblPlants"/>
        </authorList>
    </citation>
    <scope>IDENTIFICATION</scope>
</reference>
<reference evidence="2" key="1">
    <citation type="journal article" date="2014" name="Science">
        <title>Ancient hybridizations among the ancestral genomes of bread wheat.</title>
        <authorList>
            <consortium name="International Wheat Genome Sequencing Consortium,"/>
            <person name="Marcussen T."/>
            <person name="Sandve S.R."/>
            <person name="Heier L."/>
            <person name="Spannagl M."/>
            <person name="Pfeifer M."/>
            <person name="Jakobsen K.S."/>
            <person name="Wulff B.B."/>
            <person name="Steuernagel B."/>
            <person name="Mayer K.F."/>
            <person name="Olsen O.A."/>
        </authorList>
    </citation>
    <scope>NUCLEOTIDE SEQUENCE [LARGE SCALE GENOMIC DNA]</scope>
    <source>
        <strain evidence="2">cv. AL8/78</strain>
    </source>
</reference>
<sequence>QGIVKQFCRLCLEQGATWMQMSVSRSRTAGVRRSNGFGCSNFEYHYLPQLHSANFGLV</sequence>
<keyword evidence="2" id="KW-1185">Reference proteome</keyword>
<evidence type="ECO:0000313" key="1">
    <source>
        <dbReference type="EnsemblPlants" id="AET2Gv21158900.4"/>
    </source>
</evidence>
<dbReference type="EnsemblPlants" id="AET2Gv21158900.4">
    <property type="protein sequence ID" value="AET2Gv21158900.4"/>
    <property type="gene ID" value="AET2Gv21158900"/>
</dbReference>
<proteinExistence type="predicted"/>
<reference evidence="1" key="5">
    <citation type="journal article" date="2021" name="G3 (Bethesda)">
        <title>Aegilops tauschii genome assembly Aet v5.0 features greater sequence contiguity and improved annotation.</title>
        <authorList>
            <person name="Wang L."/>
            <person name="Zhu T."/>
            <person name="Rodriguez J.C."/>
            <person name="Deal K.R."/>
            <person name="Dubcovsky J."/>
            <person name="McGuire P.E."/>
            <person name="Lux T."/>
            <person name="Spannagl M."/>
            <person name="Mayer K.F.X."/>
            <person name="Baldrich P."/>
            <person name="Meyers B.C."/>
            <person name="Huo N."/>
            <person name="Gu Y.Q."/>
            <person name="Zhou H."/>
            <person name="Devos K.M."/>
            <person name="Bennetzen J.L."/>
            <person name="Unver T."/>
            <person name="Budak H."/>
            <person name="Gulick P.J."/>
            <person name="Galiba G."/>
            <person name="Kalapos B."/>
            <person name="Nelson D.R."/>
            <person name="Li P."/>
            <person name="You F.M."/>
            <person name="Luo M.C."/>
            <person name="Dvorak J."/>
        </authorList>
    </citation>
    <scope>NUCLEOTIDE SEQUENCE [LARGE SCALE GENOMIC DNA]</scope>
    <source>
        <strain evidence="1">cv. AL8/78</strain>
    </source>
</reference>
<reference evidence="1" key="3">
    <citation type="journal article" date="2017" name="Nature">
        <title>Genome sequence of the progenitor of the wheat D genome Aegilops tauschii.</title>
        <authorList>
            <person name="Luo M.C."/>
            <person name="Gu Y.Q."/>
            <person name="Puiu D."/>
            <person name="Wang H."/>
            <person name="Twardziok S.O."/>
            <person name="Deal K.R."/>
            <person name="Huo N."/>
            <person name="Zhu T."/>
            <person name="Wang L."/>
            <person name="Wang Y."/>
            <person name="McGuire P.E."/>
            <person name="Liu S."/>
            <person name="Long H."/>
            <person name="Ramasamy R.K."/>
            <person name="Rodriguez J.C."/>
            <person name="Van S.L."/>
            <person name="Yuan L."/>
            <person name="Wang Z."/>
            <person name="Xia Z."/>
            <person name="Xiao L."/>
            <person name="Anderson O.D."/>
            <person name="Ouyang S."/>
            <person name="Liang Y."/>
            <person name="Zimin A.V."/>
            <person name="Pertea G."/>
            <person name="Qi P."/>
            <person name="Bennetzen J.L."/>
            <person name="Dai X."/>
            <person name="Dawson M.W."/>
            <person name="Muller H.G."/>
            <person name="Kugler K."/>
            <person name="Rivarola-Duarte L."/>
            <person name="Spannagl M."/>
            <person name="Mayer K.F.X."/>
            <person name="Lu F.H."/>
            <person name="Bevan M.W."/>
            <person name="Leroy P."/>
            <person name="Li P."/>
            <person name="You F.M."/>
            <person name="Sun Q."/>
            <person name="Liu Z."/>
            <person name="Lyons E."/>
            <person name="Wicker T."/>
            <person name="Salzberg S.L."/>
            <person name="Devos K.M."/>
            <person name="Dvorak J."/>
        </authorList>
    </citation>
    <scope>NUCLEOTIDE SEQUENCE [LARGE SCALE GENOMIC DNA]</scope>
    <source>
        <strain evidence="1">cv. AL8/78</strain>
    </source>
</reference>
<name>A0A453DA71_AEGTS</name>
<protein>
    <submittedName>
        <fullName evidence="1">Uncharacterized protein</fullName>
    </submittedName>
</protein>
<evidence type="ECO:0000313" key="2">
    <source>
        <dbReference type="Proteomes" id="UP000015105"/>
    </source>
</evidence>